<organism evidence="1">
    <name type="scientific">Rhizophora mucronata</name>
    <name type="common">Asiatic mangrove</name>
    <dbReference type="NCBI Taxonomy" id="61149"/>
    <lineage>
        <taxon>Eukaryota</taxon>
        <taxon>Viridiplantae</taxon>
        <taxon>Streptophyta</taxon>
        <taxon>Embryophyta</taxon>
        <taxon>Tracheophyta</taxon>
        <taxon>Spermatophyta</taxon>
        <taxon>Magnoliopsida</taxon>
        <taxon>eudicotyledons</taxon>
        <taxon>Gunneridae</taxon>
        <taxon>Pentapetalae</taxon>
        <taxon>rosids</taxon>
        <taxon>fabids</taxon>
        <taxon>Malpighiales</taxon>
        <taxon>Rhizophoraceae</taxon>
        <taxon>Rhizophora</taxon>
    </lineage>
</organism>
<dbReference type="AlphaFoldDB" id="A0A2P2LN02"/>
<dbReference type="EMBL" id="GGEC01038864">
    <property type="protein sequence ID" value="MBX19348.1"/>
    <property type="molecule type" value="Transcribed_RNA"/>
</dbReference>
<reference evidence="1" key="1">
    <citation type="submission" date="2018-02" db="EMBL/GenBank/DDBJ databases">
        <title>Rhizophora mucronata_Transcriptome.</title>
        <authorList>
            <person name="Meera S.P."/>
            <person name="Sreeshan A."/>
            <person name="Augustine A."/>
        </authorList>
    </citation>
    <scope>NUCLEOTIDE SEQUENCE</scope>
    <source>
        <tissue evidence="1">Leaf</tissue>
    </source>
</reference>
<proteinExistence type="predicted"/>
<protein>
    <submittedName>
        <fullName evidence="1">PRA1 family protein A1-like</fullName>
    </submittedName>
</protein>
<accession>A0A2P2LN02</accession>
<sequence>MAVKAGRLLNSQQRQTEKTTQFLRTAPATITIIAIIRPITQFSQKKYRICSATEGSKALTQES</sequence>
<name>A0A2P2LN02_RHIMU</name>
<evidence type="ECO:0000313" key="1">
    <source>
        <dbReference type="EMBL" id="MBX19348.1"/>
    </source>
</evidence>